<dbReference type="PROSITE" id="PS50294">
    <property type="entry name" value="WD_REPEATS_REGION"/>
    <property type="match status" value="1"/>
</dbReference>
<comment type="caution">
    <text evidence="5">The sequence shown here is derived from an EMBL/GenBank/DDBJ whole genome shotgun (WGS) entry which is preliminary data.</text>
</comment>
<dbReference type="InterPro" id="IPR015943">
    <property type="entry name" value="WD40/YVTN_repeat-like_dom_sf"/>
</dbReference>
<dbReference type="RefSeq" id="WP_229879905.1">
    <property type="nucleotide sequence ID" value="NZ_BMWH01000021.1"/>
</dbReference>
<dbReference type="SMART" id="SM00320">
    <property type="entry name" value="WD40"/>
    <property type="match status" value="10"/>
</dbReference>
<dbReference type="InterPro" id="IPR036322">
    <property type="entry name" value="WD40_repeat_dom_sf"/>
</dbReference>
<dbReference type="PANTHER" id="PTHR19848">
    <property type="entry name" value="WD40 REPEAT PROTEIN"/>
    <property type="match status" value="1"/>
</dbReference>
<keyword evidence="6" id="KW-1185">Reference proteome</keyword>
<dbReference type="InterPro" id="IPR011047">
    <property type="entry name" value="Quinoprotein_ADH-like_sf"/>
</dbReference>
<dbReference type="InterPro" id="IPR020472">
    <property type="entry name" value="WD40_PAC1"/>
</dbReference>
<dbReference type="PROSITE" id="PS00678">
    <property type="entry name" value="WD_REPEATS_1"/>
    <property type="match status" value="1"/>
</dbReference>
<dbReference type="Pfam" id="PF00400">
    <property type="entry name" value="WD40"/>
    <property type="match status" value="4"/>
</dbReference>
<sequence length="835" mass="86681">MSDAGASRAPEDTHPHRLIAEALAKLVAEDPTIPPHPYLSRHLADHAFRGRVLDDDHVPPALLPWESSRNVRVLLRRARSAGRTQWLRAWARIEPFVGDADPESRLSSLHLAHHAATRRRIPLAAGSPPDPGTAGSRVTPLWSDWAAPDNVLAVTGALVESLAHTTASDGRTLLVGGDGNGTIRVWETHGVPVGPPLHSFGGAVQHLLPLDGDLLLSGGTDGVVRVWHLTRGQLIGEAVHRPRTWVSGLTLFRPADAPPRVLAAHSDGHLTALDTETLRPVDMPLPDLDEAPALVTGVDLPEEDGGGAALVVAQGRLLRLWRPGQDPVVLGEHAGEVRHAVALPGTGRFATCDDAGSLRFWDARTRRETAAATPRPGTAVLSLTAATVDGHRAVVSAGLDHALRVWDADTGRPIGAALEGHTAPAVALTTLPPDGTETYVVSAGGDGTLRRWDLTGHGGRPARPARRPVTAAALPGRAIPAPGLSAPGLPASGLLVAVADETEAALWDVETGRHVPVAAGERPVTAFAWAAVGGETLLLTAHTDAGVQMWSLDGPGGAPPARRGRLLNHSLPVRAMAAFRHGDRALLATGGADGSVRLWDLEHRREAACWDDHGLGVRDLAVLRTRDGTLVVSAGADGTLRLGDPADPADPAAPRPVIHCGQQGVHAVAAVPADENGCGEGAGYDEGGEGAGYGEDGEGAGYGEDGEAPLLASAGEDGTVRLWDPVTRRPAGAALDAGDGPVTVLAAFRTPAGRPCLAAGGPAGTVHLWDVAARTRLLSLVTGSPLTALAVRHPGREPAGRRPDHPGGTPTDPYPVLLAAGRAGICLFGVHLERY</sequence>
<evidence type="ECO:0000313" key="6">
    <source>
        <dbReference type="Proteomes" id="UP000623010"/>
    </source>
</evidence>
<dbReference type="Gene3D" id="2.130.10.10">
    <property type="entry name" value="YVTN repeat-like/Quinoprotein amine dehydrogenase"/>
    <property type="match status" value="4"/>
</dbReference>
<dbReference type="InterPro" id="IPR001680">
    <property type="entry name" value="WD40_rpt"/>
</dbReference>
<name>A0A918RK47_9ACTN</name>
<feature type="repeat" description="WD" evidence="3">
    <location>
        <begin position="418"/>
        <end position="454"/>
    </location>
</feature>
<proteinExistence type="predicted"/>
<feature type="repeat" description="WD" evidence="3">
    <location>
        <begin position="566"/>
        <end position="609"/>
    </location>
</feature>
<evidence type="ECO:0000256" key="4">
    <source>
        <dbReference type="SAM" id="MobiDB-lite"/>
    </source>
</evidence>
<dbReference type="PANTHER" id="PTHR19848:SF8">
    <property type="entry name" value="F-BOX AND WD REPEAT DOMAIN CONTAINING 7"/>
    <property type="match status" value="1"/>
</dbReference>
<dbReference type="EMBL" id="BMWH01000021">
    <property type="protein sequence ID" value="GHA02207.1"/>
    <property type="molecule type" value="Genomic_DNA"/>
</dbReference>
<dbReference type="SUPFAM" id="SSF50978">
    <property type="entry name" value="WD40 repeat-like"/>
    <property type="match status" value="2"/>
</dbReference>
<accession>A0A918RK47</accession>
<feature type="repeat" description="WD" evidence="3">
    <location>
        <begin position="710"/>
        <end position="724"/>
    </location>
</feature>
<reference evidence="5" key="2">
    <citation type="submission" date="2020-09" db="EMBL/GenBank/DDBJ databases">
        <authorList>
            <person name="Sun Q."/>
            <person name="Ohkuma M."/>
        </authorList>
    </citation>
    <scope>NUCLEOTIDE SEQUENCE</scope>
    <source>
        <strain evidence="5">JCM 5016</strain>
    </source>
</reference>
<feature type="region of interest" description="Disordered" evidence="4">
    <location>
        <begin position="682"/>
        <end position="702"/>
    </location>
</feature>
<keyword evidence="2" id="KW-0677">Repeat</keyword>
<gene>
    <name evidence="5" type="ORF">GCM10010389_46990</name>
</gene>
<dbReference type="InterPro" id="IPR019775">
    <property type="entry name" value="WD40_repeat_CS"/>
</dbReference>
<dbReference type="PROSITE" id="PS50082">
    <property type="entry name" value="WD_REPEATS_2"/>
    <property type="match status" value="5"/>
</dbReference>
<evidence type="ECO:0000256" key="2">
    <source>
        <dbReference type="ARBA" id="ARBA00022737"/>
    </source>
</evidence>
<dbReference type="AlphaFoldDB" id="A0A918RK47"/>
<dbReference type="SUPFAM" id="SSF50998">
    <property type="entry name" value="Quinoprotein alcohol dehydrogenase-like"/>
    <property type="match status" value="1"/>
</dbReference>
<dbReference type="Proteomes" id="UP000623010">
    <property type="component" value="Unassembled WGS sequence"/>
</dbReference>
<organism evidence="5 6">
    <name type="scientific">Streptomyces echinoruber</name>
    <dbReference type="NCBI Taxonomy" id="68898"/>
    <lineage>
        <taxon>Bacteria</taxon>
        <taxon>Bacillati</taxon>
        <taxon>Actinomycetota</taxon>
        <taxon>Actinomycetes</taxon>
        <taxon>Kitasatosporales</taxon>
        <taxon>Streptomycetaceae</taxon>
        <taxon>Streptomyces</taxon>
    </lineage>
</organism>
<evidence type="ECO:0000256" key="3">
    <source>
        <dbReference type="PROSITE-ProRule" id="PRU00221"/>
    </source>
</evidence>
<evidence type="ECO:0000313" key="5">
    <source>
        <dbReference type="EMBL" id="GHA02207.1"/>
    </source>
</evidence>
<feature type="repeat" description="WD" evidence="3">
    <location>
        <begin position="394"/>
        <end position="416"/>
    </location>
</feature>
<keyword evidence="1 3" id="KW-0853">WD repeat</keyword>
<evidence type="ECO:0000256" key="1">
    <source>
        <dbReference type="ARBA" id="ARBA00022574"/>
    </source>
</evidence>
<protein>
    <submittedName>
        <fullName evidence="5">Uncharacterized protein</fullName>
    </submittedName>
</protein>
<dbReference type="PRINTS" id="PR00320">
    <property type="entry name" value="GPROTEINBRPT"/>
</dbReference>
<feature type="repeat" description="WD" evidence="3">
    <location>
        <begin position="211"/>
        <end position="237"/>
    </location>
</feature>
<reference evidence="5" key="1">
    <citation type="journal article" date="2014" name="Int. J. Syst. Evol. Microbiol.">
        <title>Complete genome sequence of Corynebacterium casei LMG S-19264T (=DSM 44701T), isolated from a smear-ripened cheese.</title>
        <authorList>
            <consortium name="US DOE Joint Genome Institute (JGI-PGF)"/>
            <person name="Walter F."/>
            <person name="Albersmeier A."/>
            <person name="Kalinowski J."/>
            <person name="Ruckert C."/>
        </authorList>
    </citation>
    <scope>NUCLEOTIDE SEQUENCE</scope>
    <source>
        <strain evidence="5">JCM 5016</strain>
    </source>
</reference>